<gene>
    <name evidence="1" type="ORF">NQ176_g775</name>
</gene>
<organism evidence="1 2">
    <name type="scientific">Zarea fungicola</name>
    <dbReference type="NCBI Taxonomy" id="93591"/>
    <lineage>
        <taxon>Eukaryota</taxon>
        <taxon>Fungi</taxon>
        <taxon>Dikarya</taxon>
        <taxon>Ascomycota</taxon>
        <taxon>Pezizomycotina</taxon>
        <taxon>Sordariomycetes</taxon>
        <taxon>Hypocreomycetidae</taxon>
        <taxon>Hypocreales</taxon>
        <taxon>Cordycipitaceae</taxon>
        <taxon>Zarea</taxon>
    </lineage>
</organism>
<dbReference type="Proteomes" id="UP001143910">
    <property type="component" value="Unassembled WGS sequence"/>
</dbReference>
<reference evidence="1" key="1">
    <citation type="submission" date="2022-08" db="EMBL/GenBank/DDBJ databases">
        <title>Genome Sequence of Lecanicillium fungicola.</title>
        <authorList>
            <person name="Buettner E."/>
        </authorList>
    </citation>
    <scope>NUCLEOTIDE SEQUENCE</scope>
    <source>
        <strain evidence="1">Babe33</strain>
    </source>
</reference>
<accession>A0ACC1NVG0</accession>
<dbReference type="EMBL" id="JANJQO010000035">
    <property type="protein sequence ID" value="KAJ2983310.1"/>
    <property type="molecule type" value="Genomic_DNA"/>
</dbReference>
<protein>
    <submittedName>
        <fullName evidence="1">Uncharacterized protein</fullName>
    </submittedName>
</protein>
<name>A0ACC1NVG0_9HYPO</name>
<sequence>MNHRQVFQEALANSENTAIELPPADVNKIIKEHYTVDKPFTYTRTMLWDMETQKAHDPTKFLGGVVLPGSAKVFNVERNGDIETFVRVSDQRRWLNRDEYSTVIELVRLDHAAHSALFIGIDEVDGPEGHKIVRGKEMAKFHVEHSTTGPEDAPLNLWHIVHLDQDESGGIKKAFDGFAKIPYLRPFNEIYIRDVLGRYLVRK</sequence>
<keyword evidence="2" id="KW-1185">Reference proteome</keyword>
<comment type="caution">
    <text evidence="1">The sequence shown here is derived from an EMBL/GenBank/DDBJ whole genome shotgun (WGS) entry which is preliminary data.</text>
</comment>
<evidence type="ECO:0000313" key="2">
    <source>
        <dbReference type="Proteomes" id="UP001143910"/>
    </source>
</evidence>
<evidence type="ECO:0000313" key="1">
    <source>
        <dbReference type="EMBL" id="KAJ2983310.1"/>
    </source>
</evidence>
<proteinExistence type="predicted"/>